<dbReference type="OrthoDB" id="1555531at2759"/>
<dbReference type="EMBL" id="AFRT01006053">
    <property type="protein sequence ID" value="ELU35583.1"/>
    <property type="molecule type" value="Genomic_DNA"/>
</dbReference>
<name>L8WFM3_THACA</name>
<keyword evidence="2" id="KW-1185">Reference proteome</keyword>
<dbReference type="Proteomes" id="UP000011668">
    <property type="component" value="Unassembled WGS sequence"/>
</dbReference>
<organism evidence="1 2">
    <name type="scientific">Thanatephorus cucumeris (strain AG1-IA)</name>
    <name type="common">Rice sheath blight fungus</name>
    <name type="synonym">Rhizoctonia solani</name>
    <dbReference type="NCBI Taxonomy" id="983506"/>
    <lineage>
        <taxon>Eukaryota</taxon>
        <taxon>Fungi</taxon>
        <taxon>Dikarya</taxon>
        <taxon>Basidiomycota</taxon>
        <taxon>Agaricomycotina</taxon>
        <taxon>Agaricomycetes</taxon>
        <taxon>Cantharellales</taxon>
        <taxon>Ceratobasidiaceae</taxon>
        <taxon>Rhizoctonia</taxon>
        <taxon>Rhizoctonia solani AG-1</taxon>
    </lineage>
</organism>
<accession>L8WFM3</accession>
<reference evidence="1 2" key="1">
    <citation type="journal article" date="2013" name="Nat. Commun.">
        <title>The evolution and pathogenic mechanisms of the rice sheath blight pathogen.</title>
        <authorList>
            <person name="Zheng A."/>
            <person name="Lin R."/>
            <person name="Xu L."/>
            <person name="Qin P."/>
            <person name="Tang C."/>
            <person name="Ai P."/>
            <person name="Zhang D."/>
            <person name="Liu Y."/>
            <person name="Sun Z."/>
            <person name="Feng H."/>
            <person name="Wang Y."/>
            <person name="Chen Y."/>
            <person name="Liang X."/>
            <person name="Fu R."/>
            <person name="Li Q."/>
            <person name="Zhang J."/>
            <person name="Yu X."/>
            <person name="Xie Z."/>
            <person name="Ding L."/>
            <person name="Guan P."/>
            <person name="Tang J."/>
            <person name="Liang Y."/>
            <person name="Wang S."/>
            <person name="Deng Q."/>
            <person name="Li S."/>
            <person name="Zhu J."/>
            <person name="Wang L."/>
            <person name="Liu H."/>
            <person name="Li P."/>
        </authorList>
    </citation>
    <scope>NUCLEOTIDE SEQUENCE [LARGE SCALE GENOMIC DNA]</scope>
    <source>
        <strain evidence="2">AG-1 IA</strain>
    </source>
</reference>
<protein>
    <submittedName>
        <fullName evidence="1">Uncharacterized protein</fullName>
    </submittedName>
</protein>
<sequence length="102" mass="11810">MSFARKGLGRGCRHIRHCRRLSQKYRSTRKERESPFFLSLPNDVNVRGEKWKQGVPIEVAPFAYAKLLQNLHRLGQGPLSPTTATFASMRRLTRRICKIPTM</sequence>
<dbReference type="Gene3D" id="3.30.70.260">
    <property type="match status" value="1"/>
</dbReference>
<gene>
    <name evidence="1" type="ORF">AG1IA_10387</name>
</gene>
<evidence type="ECO:0000313" key="1">
    <source>
        <dbReference type="EMBL" id="ELU35583.1"/>
    </source>
</evidence>
<dbReference type="HOGENOM" id="CLU_2279369_0_0_1"/>
<evidence type="ECO:0000313" key="2">
    <source>
        <dbReference type="Proteomes" id="UP000011668"/>
    </source>
</evidence>
<comment type="caution">
    <text evidence="1">The sequence shown here is derived from an EMBL/GenBank/DDBJ whole genome shotgun (WGS) entry which is preliminary data.</text>
</comment>
<dbReference type="AlphaFoldDB" id="L8WFM3"/>
<proteinExistence type="predicted"/>